<gene>
    <name evidence="2" type="ORF">C453_12641</name>
</gene>
<feature type="region of interest" description="Disordered" evidence="1">
    <location>
        <begin position="355"/>
        <end position="386"/>
    </location>
</feature>
<reference evidence="2 3" key="1">
    <citation type="journal article" date="2014" name="PLoS Genet.">
        <title>Phylogenetically driven sequencing of extremely halophilic archaea reveals strategies for static and dynamic osmo-response.</title>
        <authorList>
            <person name="Becker E.A."/>
            <person name="Seitzer P.M."/>
            <person name="Tritt A."/>
            <person name="Larsen D."/>
            <person name="Krusor M."/>
            <person name="Yao A.I."/>
            <person name="Wu D."/>
            <person name="Madern D."/>
            <person name="Eisen J.A."/>
            <person name="Darling A.E."/>
            <person name="Facciotti M.T."/>
        </authorList>
    </citation>
    <scope>NUCLEOTIDE SEQUENCE [LARGE SCALE GENOMIC DNA]</scope>
    <source>
        <strain evidence="2 3">ATCC BAA-1513</strain>
    </source>
</reference>
<comment type="caution">
    <text evidence="2">The sequence shown here is derived from an EMBL/GenBank/DDBJ whole genome shotgun (WGS) entry which is preliminary data.</text>
</comment>
<evidence type="ECO:0000313" key="2">
    <source>
        <dbReference type="EMBL" id="ELZ84393.1"/>
    </source>
</evidence>
<proteinExistence type="predicted"/>
<protein>
    <submittedName>
        <fullName evidence="2">Uncharacterized protein</fullName>
    </submittedName>
</protein>
<feature type="region of interest" description="Disordered" evidence="1">
    <location>
        <begin position="288"/>
        <end position="308"/>
    </location>
</feature>
<dbReference type="Proteomes" id="UP000011612">
    <property type="component" value="Unassembled WGS sequence"/>
</dbReference>
<evidence type="ECO:0000313" key="3">
    <source>
        <dbReference type="Proteomes" id="UP000011612"/>
    </source>
</evidence>
<dbReference type="RefSeq" id="WP_008324941.1">
    <property type="nucleotide sequence ID" value="NZ_AOLK01000020.1"/>
</dbReference>
<evidence type="ECO:0000256" key="1">
    <source>
        <dbReference type="SAM" id="MobiDB-lite"/>
    </source>
</evidence>
<accession>M0HKR7</accession>
<dbReference type="OrthoDB" id="351393at2157"/>
<dbReference type="EMBL" id="AOLK01000020">
    <property type="protein sequence ID" value="ELZ84393.1"/>
    <property type="molecule type" value="Genomic_DNA"/>
</dbReference>
<feature type="compositionally biased region" description="Low complexity" evidence="1">
    <location>
        <begin position="366"/>
        <end position="377"/>
    </location>
</feature>
<sequence>MAEDQEFGAGATLAVEVDRQSLRHTREVIQDGIGDVEVAVRPGAMSPSVRMDGGTASAGGGDATLSMLADEVQRHGERRSKEAALGRQLQSSQLEVQKAIWETLDDIAHDVDGLEGGGILGGGIADLFLEGGAGAAGEVVGELAGELPDTLGDVLGTAAGEVLGRAVSDLLPTGDASSVSVEEPEWTPLQVETPGDVGVDQPQWGVEVEKPGWKISVEEPPGNEPAPHDRGINPDPLLDPISNLFDDNELQIPKPDWIPISVDDPSPLSVEEVDPLQVEEIEPISVSVSVSTTPGDTSSTTDPSQDGEMVAVDTGTLRAGPEGAGINFTGPSVNSDGELDLGRYNIGGDNGISYDGARVRNVPRNSSSPSTASSEPETVNKETTVDVTIEQGDITVEASSIDKLQRKMERRSQKQVDDAINELRRKLSL</sequence>
<keyword evidence="3" id="KW-1185">Reference proteome</keyword>
<feature type="region of interest" description="Disordered" evidence="1">
    <location>
        <begin position="216"/>
        <end position="237"/>
    </location>
</feature>
<feature type="compositionally biased region" description="Low complexity" evidence="1">
    <location>
        <begin position="288"/>
        <end position="304"/>
    </location>
</feature>
<dbReference type="PATRIC" id="fig|1230453.4.peg.2501"/>
<name>M0HKR7_HALEO</name>
<organism evidence="2 3">
    <name type="scientific">Haloferax elongans ATCC BAA-1513</name>
    <dbReference type="NCBI Taxonomy" id="1230453"/>
    <lineage>
        <taxon>Archaea</taxon>
        <taxon>Methanobacteriati</taxon>
        <taxon>Methanobacteriota</taxon>
        <taxon>Stenosarchaea group</taxon>
        <taxon>Halobacteria</taxon>
        <taxon>Halobacteriales</taxon>
        <taxon>Haloferacaceae</taxon>
        <taxon>Haloferax</taxon>
    </lineage>
</organism>
<dbReference type="AlphaFoldDB" id="M0HKR7"/>
<dbReference type="STRING" id="1230453.C453_12641"/>